<dbReference type="InterPro" id="IPR029000">
    <property type="entry name" value="Cyclophilin-like_dom_sf"/>
</dbReference>
<feature type="domain" description="Cyclophilin-like" evidence="2">
    <location>
        <begin position="34"/>
        <end position="140"/>
    </location>
</feature>
<gene>
    <name evidence="3" type="ORF">ABDB84_18325</name>
</gene>
<dbReference type="EMBL" id="JBDIVE010000013">
    <property type="protein sequence ID" value="MEN3070446.1"/>
    <property type="molecule type" value="Genomic_DNA"/>
</dbReference>
<feature type="signal peptide" evidence="1">
    <location>
        <begin position="1"/>
        <end position="22"/>
    </location>
</feature>
<keyword evidence="1" id="KW-0732">Signal</keyword>
<organism evidence="3 4">
    <name type="scientific">Uliginosibacterium sediminicola</name>
    <dbReference type="NCBI Taxonomy" id="2024550"/>
    <lineage>
        <taxon>Bacteria</taxon>
        <taxon>Pseudomonadati</taxon>
        <taxon>Pseudomonadota</taxon>
        <taxon>Betaproteobacteria</taxon>
        <taxon>Rhodocyclales</taxon>
        <taxon>Zoogloeaceae</taxon>
        <taxon>Uliginosibacterium</taxon>
    </lineage>
</organism>
<evidence type="ECO:0000313" key="4">
    <source>
        <dbReference type="Proteomes" id="UP001410394"/>
    </source>
</evidence>
<dbReference type="Pfam" id="PF18050">
    <property type="entry name" value="Cyclophil_like2"/>
    <property type="match status" value="1"/>
</dbReference>
<dbReference type="SUPFAM" id="SSF50891">
    <property type="entry name" value="Cyclophilin-like"/>
    <property type="match status" value="1"/>
</dbReference>
<proteinExistence type="predicted"/>
<reference evidence="3 4" key="1">
    <citation type="journal article" date="2018" name="Int. J. Syst. Evol. Microbiol.">
        <title>Uliginosibacterium sediminicola sp. nov., isolated from freshwater sediment.</title>
        <authorList>
            <person name="Hwang W.M."/>
            <person name="Kim S.M."/>
            <person name="Kang K."/>
            <person name="Ahn T.Y."/>
        </authorList>
    </citation>
    <scope>NUCLEOTIDE SEQUENCE [LARGE SCALE GENOMIC DNA]</scope>
    <source>
        <strain evidence="3 4">M1-21</strain>
    </source>
</reference>
<evidence type="ECO:0000256" key="1">
    <source>
        <dbReference type="SAM" id="SignalP"/>
    </source>
</evidence>
<dbReference type="RefSeq" id="WP_345921225.1">
    <property type="nucleotide sequence ID" value="NZ_JBDIVE010000013.1"/>
</dbReference>
<dbReference type="Gene3D" id="2.40.100.20">
    <property type="match status" value="1"/>
</dbReference>
<dbReference type="InterPro" id="IPR041183">
    <property type="entry name" value="Cyclophilin-like"/>
</dbReference>
<sequence length="143" mass="15689">MTRRHLLALAALLCGSLVSATAQDARPMKIRLLLNGQSLRATLYDNPSARDFYSLLPLTLTLEDYAATEKIAYPPRKLSTRDAPEGFTPSAGDISYYAPWGNLALFHKSFRYSSGLVSLGKLDSGVELLKAPGKFAVQIERVE</sequence>
<name>A0ABU9Z2X5_9RHOO</name>
<comment type="caution">
    <text evidence="3">The sequence shown here is derived from an EMBL/GenBank/DDBJ whole genome shotgun (WGS) entry which is preliminary data.</text>
</comment>
<accession>A0ABU9Z2X5</accession>
<dbReference type="Proteomes" id="UP001410394">
    <property type="component" value="Unassembled WGS sequence"/>
</dbReference>
<evidence type="ECO:0000313" key="3">
    <source>
        <dbReference type="EMBL" id="MEN3070446.1"/>
    </source>
</evidence>
<keyword evidence="4" id="KW-1185">Reference proteome</keyword>
<evidence type="ECO:0000259" key="2">
    <source>
        <dbReference type="Pfam" id="PF18050"/>
    </source>
</evidence>
<protein>
    <submittedName>
        <fullName evidence="3">Cyclophilin-like fold protein</fullName>
    </submittedName>
</protein>
<feature type="chain" id="PRO_5046238485" evidence="1">
    <location>
        <begin position="23"/>
        <end position="143"/>
    </location>
</feature>